<dbReference type="PROSITE" id="PS51257">
    <property type="entry name" value="PROKAR_LIPOPROTEIN"/>
    <property type="match status" value="1"/>
</dbReference>
<evidence type="ECO:0000256" key="1">
    <source>
        <dbReference type="SAM" id="SignalP"/>
    </source>
</evidence>
<feature type="signal peptide" evidence="1">
    <location>
        <begin position="1"/>
        <end position="21"/>
    </location>
</feature>
<evidence type="ECO:0000313" key="2">
    <source>
        <dbReference type="EMBL" id="KFE97108.1"/>
    </source>
</evidence>
<gene>
    <name evidence="2" type="ORF">IX38_21540</name>
</gene>
<dbReference type="AlphaFoldDB" id="A0A085YY45"/>
<proteinExistence type="predicted"/>
<accession>A0A085YY45</accession>
<name>A0A085YY45_9FLAO</name>
<dbReference type="EMBL" id="JPRO01000030">
    <property type="protein sequence ID" value="KFE97108.1"/>
    <property type="molecule type" value="Genomic_DNA"/>
</dbReference>
<dbReference type="RefSeq" id="WP_034707825.1">
    <property type="nucleotide sequence ID" value="NZ_JPRO01000030.1"/>
</dbReference>
<evidence type="ECO:0008006" key="4">
    <source>
        <dbReference type="Google" id="ProtNLM"/>
    </source>
</evidence>
<sequence>MKNKIKICLLLVLFIFSSCHSQDSKFVDLAKISNNFDVSGFYQNKVKKTNEIISTDPKSMDKKAALKLLDNAFFVKDTLGYYKTEGRFPTDLYLESTNDWMVRKKKPVEIFGFGYKTVAYDPEKDTLAVLNNVSFPKMDMVEDNKGNLMYLEVGKTAKNIADFSKIKDYISKNCKKITVDDNDPNVSYWEGKSFYYYLSKKENKEEEILSYDAQGNKQSKWIDVTEIRLTMFEKSYIKKMEDLRIYSAGYTFWKKPL</sequence>
<organism evidence="2 3">
    <name type="scientific">Chryseobacterium luteum</name>
    <dbReference type="NCBI Taxonomy" id="421531"/>
    <lineage>
        <taxon>Bacteria</taxon>
        <taxon>Pseudomonadati</taxon>
        <taxon>Bacteroidota</taxon>
        <taxon>Flavobacteriia</taxon>
        <taxon>Flavobacteriales</taxon>
        <taxon>Weeksellaceae</taxon>
        <taxon>Chryseobacterium group</taxon>
        <taxon>Chryseobacterium</taxon>
    </lineage>
</organism>
<keyword evidence="1" id="KW-0732">Signal</keyword>
<keyword evidence="3" id="KW-1185">Reference proteome</keyword>
<dbReference type="Proteomes" id="UP000028703">
    <property type="component" value="Unassembled WGS sequence"/>
</dbReference>
<protein>
    <recommendedName>
        <fullName evidence="4">Lipoprotein</fullName>
    </recommendedName>
</protein>
<feature type="chain" id="PRO_5001800165" description="Lipoprotein" evidence="1">
    <location>
        <begin position="22"/>
        <end position="257"/>
    </location>
</feature>
<dbReference type="OrthoDB" id="703121at2"/>
<reference evidence="2 3" key="1">
    <citation type="submission" date="2014-07" db="EMBL/GenBank/DDBJ databases">
        <title>Genome of Chryseobacterium luteum DSM 18605.</title>
        <authorList>
            <person name="Stropko S.J."/>
            <person name="Pipes S.E."/>
            <person name="Newman J.D."/>
        </authorList>
    </citation>
    <scope>NUCLEOTIDE SEQUENCE [LARGE SCALE GENOMIC DNA]</scope>
    <source>
        <strain evidence="2 3">DSM 18605</strain>
    </source>
</reference>
<comment type="caution">
    <text evidence="2">The sequence shown here is derived from an EMBL/GenBank/DDBJ whole genome shotgun (WGS) entry which is preliminary data.</text>
</comment>
<evidence type="ECO:0000313" key="3">
    <source>
        <dbReference type="Proteomes" id="UP000028703"/>
    </source>
</evidence>
<dbReference type="eggNOG" id="ENOG503116J">
    <property type="taxonomic scope" value="Bacteria"/>
</dbReference>